<dbReference type="EMBL" id="PKHE01000019">
    <property type="protein sequence ID" value="PKY87850.1"/>
    <property type="molecule type" value="Genomic_DNA"/>
</dbReference>
<evidence type="ECO:0000313" key="2">
    <source>
        <dbReference type="Proteomes" id="UP000234384"/>
    </source>
</evidence>
<protein>
    <submittedName>
        <fullName evidence="1">NADH peroxidase</fullName>
    </submittedName>
</protein>
<dbReference type="GO" id="GO:0004601">
    <property type="term" value="F:peroxidase activity"/>
    <property type="evidence" value="ECO:0007669"/>
    <property type="project" value="UniProtKB-KW"/>
</dbReference>
<accession>A0A2I1JWU2</accession>
<dbReference type="RefSeq" id="WP_006700952.1">
    <property type="nucleotide sequence ID" value="NZ_PKHE01000019.1"/>
</dbReference>
<organism evidence="1 2">
    <name type="scientific">Falseniella ignava</name>
    <dbReference type="NCBI Taxonomy" id="137730"/>
    <lineage>
        <taxon>Bacteria</taxon>
        <taxon>Bacillati</taxon>
        <taxon>Bacillota</taxon>
        <taxon>Bacilli</taxon>
        <taxon>Lactobacillales</taxon>
        <taxon>Aerococcaceae</taxon>
        <taxon>Falseniella</taxon>
    </lineage>
</organism>
<keyword evidence="1" id="KW-0575">Peroxidase</keyword>
<dbReference type="InterPro" id="IPR036188">
    <property type="entry name" value="FAD/NAD-bd_sf"/>
</dbReference>
<dbReference type="OrthoDB" id="2990282at2"/>
<dbReference type="AlphaFoldDB" id="A0A2I1JWU2"/>
<dbReference type="Gene3D" id="3.50.50.60">
    <property type="entry name" value="FAD/NAD(P)-binding domain"/>
    <property type="match status" value="1"/>
</dbReference>
<gene>
    <name evidence="1" type="ORF">CYJ57_06550</name>
</gene>
<dbReference type="Proteomes" id="UP000234384">
    <property type="component" value="Unassembled WGS sequence"/>
</dbReference>
<evidence type="ECO:0000313" key="1">
    <source>
        <dbReference type="EMBL" id="PKY87850.1"/>
    </source>
</evidence>
<comment type="caution">
    <text evidence="1">The sequence shown here is derived from an EMBL/GenBank/DDBJ whole genome shotgun (WGS) entry which is preliminary data.</text>
</comment>
<proteinExistence type="predicted"/>
<reference evidence="1 2" key="1">
    <citation type="submission" date="2017-12" db="EMBL/GenBank/DDBJ databases">
        <title>Phylogenetic diversity of female urinary microbiome.</title>
        <authorList>
            <person name="Thomas-White K."/>
            <person name="Wolfe A.J."/>
        </authorList>
    </citation>
    <scope>NUCLEOTIDE SEQUENCE [LARGE SCALE GENOMIC DNA]</scope>
    <source>
        <strain evidence="1 2">UMB0898</strain>
    </source>
</reference>
<sequence>MKYIVVGTSHFGYEVVQTLLKQEPQAEIHLYERGDDASFMG</sequence>
<keyword evidence="1" id="KW-0560">Oxidoreductase</keyword>
<name>A0A2I1JWU2_9LACT</name>